<accession>A0A645ESU2</accession>
<evidence type="ECO:0000313" key="1">
    <source>
        <dbReference type="EMBL" id="MPN04269.1"/>
    </source>
</evidence>
<proteinExistence type="predicted"/>
<dbReference type="EMBL" id="VSSQ01050192">
    <property type="protein sequence ID" value="MPN04269.1"/>
    <property type="molecule type" value="Genomic_DNA"/>
</dbReference>
<gene>
    <name evidence="1" type="ORF">SDC9_151505</name>
</gene>
<reference evidence="1" key="1">
    <citation type="submission" date="2019-08" db="EMBL/GenBank/DDBJ databases">
        <authorList>
            <person name="Kucharzyk K."/>
            <person name="Murdoch R.W."/>
            <person name="Higgins S."/>
            <person name="Loffler F."/>
        </authorList>
    </citation>
    <scope>NUCLEOTIDE SEQUENCE</scope>
</reference>
<organism evidence="1">
    <name type="scientific">bioreactor metagenome</name>
    <dbReference type="NCBI Taxonomy" id="1076179"/>
    <lineage>
        <taxon>unclassified sequences</taxon>
        <taxon>metagenomes</taxon>
        <taxon>ecological metagenomes</taxon>
    </lineage>
</organism>
<comment type="caution">
    <text evidence="1">The sequence shown here is derived from an EMBL/GenBank/DDBJ whole genome shotgun (WGS) entry which is preliminary data.</text>
</comment>
<dbReference type="AlphaFoldDB" id="A0A645ESU2"/>
<name>A0A645ESU2_9ZZZZ</name>
<sequence>MRLKSDNVISNIPGNQSNYQENHRTYIKDGYRLEMIPVYNSTSVTLRKVSEDYLHARLMQRPYSLVVTDAVEEKIIELNHYPYWYAYSGGNKDGTIAPYNNSGDAFPYLFHAADGNWYGISRRDNQKYSSSSGSTDYYNHESYEWFFDTVSAEKATTQKIILPANTSEISHIGISGKWLMFAIGNTVYRIDTTSVANIEVVPNASYNSSSLHTFLIDDDVVINDWYYLNGEPKLHVRNLQSNDYARWGRKSMARYKTFAYQEYYCSYGNYYFYKDLYLYTPYLATINNLATPVIKTADKTMKITYTLTETQS</sequence>
<protein>
    <submittedName>
        <fullName evidence="1">Uncharacterized protein</fullName>
    </submittedName>
</protein>